<dbReference type="InterPro" id="IPR011659">
    <property type="entry name" value="WD40"/>
</dbReference>
<gene>
    <name evidence="4" type="ORF">E1212_06215</name>
</gene>
<sequence length="647" mass="69341">MDITLGRPAADLAGMTPVDALDLALVNDAGLVPGQDLGFYCLVRTTRDLEEVRSLWLFGRDGSDRRQVAPELVDPRYAAASPDGRFLAVLAAVDGRDQLYLVPLDGGPARPLTALPQGVSGRPAWSPDARSIAFAAGPAERPGRLPYRVERSPYRFDGLGHLDDVVTDLYVVDVADAAVRRLTHERCMDGDPRWSPDGRWLCYLASFPPDRVWTGLPELRVVSVDDGVARTLAGGWGGVFAAEWCPDGRRIAFVGCPEGYFLTQRLDLWTLDVATGAIECRTAGVAAGIGVRVQADLPVWADLSAPRIRIRGDDAYLSGQAGGDVLVVRVALGGPESVVPLTSPGGSGYLLDVSGDGAVLYAATSFVRPPELMLGATRITSDNDDLVTRLVTPDVRHLTATAADGVQTDVWALTPPGDGPWPTVLYIHGGPYGAFGSTYMIDFQLLAGAGFAVVAHNFRGSHGYGAEFSELIRGEWGPAGALDHHAAVDEAIRAGIADPDRLGVCGYSHGGFATCWLAGTSGRFKAAVAENPVTSWTTSYGTNDWNWFVAEEMGGAPSELPQRYAEQSPLTYAAACTTPLLFVVGENDLRCPPSESEQYYHELRRRGVPTAMLRLPHCSHLGAWDGPVAARVAQNEALVDWFTRYLA</sequence>
<dbReference type="GO" id="GO:0004252">
    <property type="term" value="F:serine-type endopeptidase activity"/>
    <property type="evidence" value="ECO:0007669"/>
    <property type="project" value="TreeGrafter"/>
</dbReference>
<dbReference type="OrthoDB" id="262125at2"/>
<dbReference type="EMBL" id="SMKL01000010">
    <property type="protein sequence ID" value="TDC53261.1"/>
    <property type="molecule type" value="Genomic_DNA"/>
</dbReference>
<evidence type="ECO:0000256" key="1">
    <source>
        <dbReference type="ARBA" id="ARBA00022801"/>
    </source>
</evidence>
<name>A0A4R4RT83_9ACTN</name>
<dbReference type="InterPro" id="IPR029058">
    <property type="entry name" value="AB_hydrolase_fold"/>
</dbReference>
<dbReference type="Pfam" id="PF00326">
    <property type="entry name" value="Peptidase_S9"/>
    <property type="match status" value="1"/>
</dbReference>
<keyword evidence="5" id="KW-1185">Reference proteome</keyword>
<dbReference type="AlphaFoldDB" id="A0A4R4RT83"/>
<keyword evidence="1" id="KW-0378">Hydrolase</keyword>
<dbReference type="Gene3D" id="2.120.10.30">
    <property type="entry name" value="TolB, C-terminal domain"/>
    <property type="match status" value="1"/>
</dbReference>
<dbReference type="InterPro" id="IPR001375">
    <property type="entry name" value="Peptidase_S9_cat"/>
</dbReference>
<evidence type="ECO:0000313" key="5">
    <source>
        <dbReference type="Proteomes" id="UP000295621"/>
    </source>
</evidence>
<dbReference type="RefSeq" id="WP_131980419.1">
    <property type="nucleotide sequence ID" value="NZ_SMKL01000010.1"/>
</dbReference>
<accession>A0A4R4RT83</accession>
<dbReference type="SUPFAM" id="SSF69304">
    <property type="entry name" value="Tricorn protease N-terminal domain"/>
    <property type="match status" value="1"/>
</dbReference>
<evidence type="ECO:0000313" key="4">
    <source>
        <dbReference type="EMBL" id="TDC53261.1"/>
    </source>
</evidence>
<protein>
    <submittedName>
        <fullName evidence="4">S9 family peptidase</fullName>
    </submittedName>
</protein>
<evidence type="ECO:0000256" key="2">
    <source>
        <dbReference type="ARBA" id="ARBA00022825"/>
    </source>
</evidence>
<proteinExistence type="predicted"/>
<reference evidence="4 5" key="1">
    <citation type="submission" date="2019-02" db="EMBL/GenBank/DDBJ databases">
        <title>Draft genome sequences of novel Actinobacteria.</title>
        <authorList>
            <person name="Sahin N."/>
            <person name="Ay H."/>
            <person name="Saygin H."/>
        </authorList>
    </citation>
    <scope>NUCLEOTIDE SEQUENCE [LARGE SCALE GENOMIC DNA]</scope>
    <source>
        <strain evidence="4 5">KC603</strain>
    </source>
</reference>
<keyword evidence="2" id="KW-0645">Protease</keyword>
<dbReference type="SUPFAM" id="SSF53474">
    <property type="entry name" value="alpha/beta-Hydrolases"/>
    <property type="match status" value="1"/>
</dbReference>
<dbReference type="InterPro" id="IPR011042">
    <property type="entry name" value="6-blade_b-propeller_TolB-like"/>
</dbReference>
<evidence type="ECO:0000259" key="3">
    <source>
        <dbReference type="Pfam" id="PF00326"/>
    </source>
</evidence>
<dbReference type="Proteomes" id="UP000295621">
    <property type="component" value="Unassembled WGS sequence"/>
</dbReference>
<dbReference type="PANTHER" id="PTHR42776">
    <property type="entry name" value="SERINE PEPTIDASE S9 FAMILY MEMBER"/>
    <property type="match status" value="1"/>
</dbReference>
<organism evidence="4 5">
    <name type="scientific">Jiangella ureilytica</name>
    <dbReference type="NCBI Taxonomy" id="2530374"/>
    <lineage>
        <taxon>Bacteria</taxon>
        <taxon>Bacillati</taxon>
        <taxon>Actinomycetota</taxon>
        <taxon>Actinomycetes</taxon>
        <taxon>Jiangellales</taxon>
        <taxon>Jiangellaceae</taxon>
        <taxon>Jiangella</taxon>
    </lineage>
</organism>
<dbReference type="Gene3D" id="3.40.50.1820">
    <property type="entry name" value="alpha/beta hydrolase"/>
    <property type="match status" value="1"/>
</dbReference>
<comment type="caution">
    <text evidence="4">The sequence shown here is derived from an EMBL/GenBank/DDBJ whole genome shotgun (WGS) entry which is preliminary data.</text>
</comment>
<dbReference type="GO" id="GO:0006508">
    <property type="term" value="P:proteolysis"/>
    <property type="evidence" value="ECO:0007669"/>
    <property type="project" value="InterPro"/>
</dbReference>
<dbReference type="PANTHER" id="PTHR42776:SF27">
    <property type="entry name" value="DIPEPTIDYL PEPTIDASE FAMILY MEMBER 6"/>
    <property type="match status" value="1"/>
</dbReference>
<dbReference type="Pfam" id="PF07676">
    <property type="entry name" value="PD40"/>
    <property type="match status" value="1"/>
</dbReference>
<keyword evidence="2" id="KW-0720">Serine protease</keyword>
<feature type="domain" description="Peptidase S9 prolyl oligopeptidase catalytic" evidence="3">
    <location>
        <begin position="441"/>
        <end position="646"/>
    </location>
</feature>